<organism evidence="2 3">
    <name type="scientific">Thiobaca trueperi</name>
    <dbReference type="NCBI Taxonomy" id="127458"/>
    <lineage>
        <taxon>Bacteria</taxon>
        <taxon>Pseudomonadati</taxon>
        <taxon>Pseudomonadota</taxon>
        <taxon>Gammaproteobacteria</taxon>
        <taxon>Chromatiales</taxon>
        <taxon>Chromatiaceae</taxon>
        <taxon>Thiobaca</taxon>
    </lineage>
</organism>
<proteinExistence type="predicted"/>
<gene>
    <name evidence="2" type="ORF">EDC35_10862</name>
</gene>
<keyword evidence="1" id="KW-1133">Transmembrane helix</keyword>
<comment type="caution">
    <text evidence="2">The sequence shown here is derived from an EMBL/GenBank/DDBJ whole genome shotgun (WGS) entry which is preliminary data.</text>
</comment>
<keyword evidence="1" id="KW-0812">Transmembrane</keyword>
<protein>
    <submittedName>
        <fullName evidence="2">Uncharacterized protein</fullName>
    </submittedName>
</protein>
<feature type="transmembrane region" description="Helical" evidence="1">
    <location>
        <begin position="20"/>
        <end position="45"/>
    </location>
</feature>
<evidence type="ECO:0000256" key="1">
    <source>
        <dbReference type="SAM" id="Phobius"/>
    </source>
</evidence>
<dbReference type="Proteomes" id="UP000295717">
    <property type="component" value="Unassembled WGS sequence"/>
</dbReference>
<sequence>MDGLRRSAHVFDLRPEQILAHIPAGLLGGFVGGALSGFLLEYLGFRLEAGR</sequence>
<reference evidence="2 3" key="1">
    <citation type="submission" date="2019-03" db="EMBL/GenBank/DDBJ databases">
        <title>Genomic Encyclopedia of Type Strains, Phase IV (KMG-IV): sequencing the most valuable type-strain genomes for metagenomic binning, comparative biology and taxonomic classification.</title>
        <authorList>
            <person name="Goeker M."/>
        </authorList>
    </citation>
    <scope>NUCLEOTIDE SEQUENCE [LARGE SCALE GENOMIC DNA]</scope>
    <source>
        <strain evidence="2 3">DSM 13587</strain>
    </source>
</reference>
<dbReference type="AlphaFoldDB" id="A0A4R3MVC1"/>
<keyword evidence="1" id="KW-0472">Membrane</keyword>
<evidence type="ECO:0000313" key="2">
    <source>
        <dbReference type="EMBL" id="TCT19456.1"/>
    </source>
</evidence>
<keyword evidence="3" id="KW-1185">Reference proteome</keyword>
<evidence type="ECO:0000313" key="3">
    <source>
        <dbReference type="Proteomes" id="UP000295717"/>
    </source>
</evidence>
<dbReference type="EMBL" id="SMAO01000008">
    <property type="protein sequence ID" value="TCT19456.1"/>
    <property type="molecule type" value="Genomic_DNA"/>
</dbReference>
<name>A0A4R3MVC1_9GAMM</name>
<accession>A0A4R3MVC1</accession>